<evidence type="ECO:0000256" key="2">
    <source>
        <dbReference type="ARBA" id="ARBA00022723"/>
    </source>
</evidence>
<dbReference type="AlphaFoldDB" id="A0A9Q1I0T0"/>
<reference evidence="4" key="1">
    <citation type="journal article" date="2023" name="Science">
        <title>Genome structures resolve the early diversification of teleost fishes.</title>
        <authorList>
            <person name="Parey E."/>
            <person name="Louis A."/>
            <person name="Montfort J."/>
            <person name="Bouchez O."/>
            <person name="Roques C."/>
            <person name="Iampietro C."/>
            <person name="Lluch J."/>
            <person name="Castinel A."/>
            <person name="Donnadieu C."/>
            <person name="Desvignes T."/>
            <person name="Floi Bucao C."/>
            <person name="Jouanno E."/>
            <person name="Wen M."/>
            <person name="Mejri S."/>
            <person name="Dirks R."/>
            <person name="Jansen H."/>
            <person name="Henkel C."/>
            <person name="Chen W.J."/>
            <person name="Zahm M."/>
            <person name="Cabau C."/>
            <person name="Klopp C."/>
            <person name="Thompson A.W."/>
            <person name="Robinson-Rechavi M."/>
            <person name="Braasch I."/>
            <person name="Lecointre G."/>
            <person name="Bobe J."/>
            <person name="Postlethwait J.H."/>
            <person name="Berthelot C."/>
            <person name="Roest Crollius H."/>
            <person name="Guiguen Y."/>
        </authorList>
    </citation>
    <scope>NUCLEOTIDE SEQUENCE</scope>
    <source>
        <strain evidence="4">Concon-B</strain>
    </source>
</reference>
<name>A0A9Q1I0T0_CONCO</name>
<dbReference type="Pfam" id="PF13359">
    <property type="entry name" value="DDE_Tnp_4"/>
    <property type="match status" value="1"/>
</dbReference>
<gene>
    <name evidence="4" type="ORF">COCON_G00092070</name>
</gene>
<dbReference type="GO" id="GO:0046872">
    <property type="term" value="F:metal ion binding"/>
    <property type="evidence" value="ECO:0007669"/>
    <property type="project" value="UniProtKB-KW"/>
</dbReference>
<evidence type="ECO:0000259" key="3">
    <source>
        <dbReference type="Pfam" id="PF13359"/>
    </source>
</evidence>
<dbReference type="PANTHER" id="PTHR23080">
    <property type="entry name" value="THAP DOMAIN PROTEIN"/>
    <property type="match status" value="1"/>
</dbReference>
<organism evidence="4 5">
    <name type="scientific">Conger conger</name>
    <name type="common">Conger eel</name>
    <name type="synonym">Muraena conger</name>
    <dbReference type="NCBI Taxonomy" id="82655"/>
    <lineage>
        <taxon>Eukaryota</taxon>
        <taxon>Metazoa</taxon>
        <taxon>Chordata</taxon>
        <taxon>Craniata</taxon>
        <taxon>Vertebrata</taxon>
        <taxon>Euteleostomi</taxon>
        <taxon>Actinopterygii</taxon>
        <taxon>Neopterygii</taxon>
        <taxon>Teleostei</taxon>
        <taxon>Anguilliformes</taxon>
        <taxon>Congridae</taxon>
        <taxon>Conger</taxon>
    </lineage>
</organism>
<dbReference type="Proteomes" id="UP001152803">
    <property type="component" value="Unassembled WGS sequence"/>
</dbReference>
<proteinExistence type="predicted"/>
<evidence type="ECO:0000313" key="4">
    <source>
        <dbReference type="EMBL" id="KAJ8274582.1"/>
    </source>
</evidence>
<dbReference type="InterPro" id="IPR027806">
    <property type="entry name" value="HARBI1_dom"/>
</dbReference>
<feature type="domain" description="DDE Tnp4" evidence="3">
    <location>
        <begin position="12"/>
        <end position="184"/>
    </location>
</feature>
<evidence type="ECO:0000313" key="5">
    <source>
        <dbReference type="Proteomes" id="UP001152803"/>
    </source>
</evidence>
<dbReference type="OrthoDB" id="6369483at2759"/>
<keyword evidence="5" id="KW-1185">Reference proteome</keyword>
<keyword evidence="2" id="KW-0479">Metal-binding</keyword>
<accession>A0A9Q1I0T0</accession>
<dbReference type="EMBL" id="JAFJMO010000006">
    <property type="protein sequence ID" value="KAJ8274582.1"/>
    <property type="molecule type" value="Genomic_DNA"/>
</dbReference>
<comment type="caution">
    <text evidence="4">The sequence shown here is derived from an EMBL/GenBank/DDBJ whole genome shotgun (WGS) entry which is preliminary data.</text>
</comment>
<dbReference type="PANTHER" id="PTHR23080:SF143">
    <property type="entry name" value="SI:DKEY-56D12.4"/>
    <property type="match status" value="1"/>
</dbReference>
<comment type="cofactor">
    <cofactor evidence="1">
        <name>a divalent metal cation</name>
        <dbReference type="ChEBI" id="CHEBI:60240"/>
    </cofactor>
</comment>
<sequence>MRFQFPCLTSIIDCFEIRIEHPKKLKAHAKTYSNYKKWTTAKYLIACHPSGGITFLSKGWGGRASDVHIVRQSGFLSSSYHQPGDQILADRGFTLGEDFAVLGTHLIMPAFTRGRKQLPGKDVEESRVKSNIRIHIVIGVLKGRFHILDGPIPMRLVKSQMDERQHRQEATIDKIVHVCAALVNMPSSVV</sequence>
<protein>
    <recommendedName>
        <fullName evidence="3">DDE Tnp4 domain-containing protein</fullName>
    </recommendedName>
</protein>
<evidence type="ECO:0000256" key="1">
    <source>
        <dbReference type="ARBA" id="ARBA00001968"/>
    </source>
</evidence>